<accession>A0A9N9ETV2</accession>
<name>A0A9N9ETV2_9GLOM</name>
<dbReference type="EMBL" id="CAJVPS010017843">
    <property type="protein sequence ID" value="CAG8695295.1"/>
    <property type="molecule type" value="Genomic_DNA"/>
</dbReference>
<evidence type="ECO:0000313" key="2">
    <source>
        <dbReference type="EMBL" id="CAG8695295.1"/>
    </source>
</evidence>
<keyword evidence="3" id="KW-1185">Reference proteome</keyword>
<comment type="caution">
    <text evidence="2">The sequence shown here is derived from an EMBL/GenBank/DDBJ whole genome shotgun (WGS) entry which is preliminary data.</text>
</comment>
<proteinExistence type="predicted"/>
<organism evidence="2 3">
    <name type="scientific">Ambispora leptoticha</name>
    <dbReference type="NCBI Taxonomy" id="144679"/>
    <lineage>
        <taxon>Eukaryota</taxon>
        <taxon>Fungi</taxon>
        <taxon>Fungi incertae sedis</taxon>
        <taxon>Mucoromycota</taxon>
        <taxon>Glomeromycotina</taxon>
        <taxon>Glomeromycetes</taxon>
        <taxon>Archaeosporales</taxon>
        <taxon>Ambisporaceae</taxon>
        <taxon>Ambispora</taxon>
    </lineage>
</organism>
<feature type="region of interest" description="Disordered" evidence="1">
    <location>
        <begin position="1"/>
        <end position="24"/>
    </location>
</feature>
<gene>
    <name evidence="2" type="ORF">ALEPTO_LOCUS11362</name>
</gene>
<protein>
    <submittedName>
        <fullName evidence="2">6125_t:CDS:1</fullName>
    </submittedName>
</protein>
<feature type="compositionally biased region" description="Polar residues" evidence="1">
    <location>
        <begin position="15"/>
        <end position="24"/>
    </location>
</feature>
<sequence>NKSQNANYGFKNKETNSINNGEDSLMNQMLDYEIQSDNDLDNTEDKKNEIDYYEKESLEYNDSWD</sequence>
<evidence type="ECO:0000313" key="3">
    <source>
        <dbReference type="Proteomes" id="UP000789508"/>
    </source>
</evidence>
<dbReference type="AlphaFoldDB" id="A0A9N9ETV2"/>
<dbReference type="Proteomes" id="UP000789508">
    <property type="component" value="Unassembled WGS sequence"/>
</dbReference>
<reference evidence="2" key="1">
    <citation type="submission" date="2021-06" db="EMBL/GenBank/DDBJ databases">
        <authorList>
            <person name="Kallberg Y."/>
            <person name="Tangrot J."/>
            <person name="Rosling A."/>
        </authorList>
    </citation>
    <scope>NUCLEOTIDE SEQUENCE</scope>
    <source>
        <strain evidence="2">FL130A</strain>
    </source>
</reference>
<evidence type="ECO:0000256" key="1">
    <source>
        <dbReference type="SAM" id="MobiDB-lite"/>
    </source>
</evidence>
<feature type="non-terminal residue" evidence="2">
    <location>
        <position position="1"/>
    </location>
</feature>